<evidence type="ECO:0000313" key="1">
    <source>
        <dbReference type="EMBL" id="VFJ49870.1"/>
    </source>
</evidence>
<evidence type="ECO:0000313" key="3">
    <source>
        <dbReference type="EMBL" id="VFK15545.1"/>
    </source>
</evidence>
<proteinExistence type="predicted"/>
<protein>
    <submittedName>
        <fullName evidence="2">Uncharacterized protein</fullName>
    </submittedName>
</protein>
<dbReference type="EMBL" id="CAADFA010000309">
    <property type="protein sequence ID" value="VFJ62138.1"/>
    <property type="molecule type" value="Genomic_DNA"/>
</dbReference>
<dbReference type="EMBL" id="CAADFL010000376">
    <property type="protein sequence ID" value="VFK15545.1"/>
    <property type="molecule type" value="Genomic_DNA"/>
</dbReference>
<sequence length="156" mass="17669">MKFSDHSLRQKGEAYIGRKSKSLSPSARQDSAVNRLAVNPLIDPKSLHKCRNGLLHDKCGGWDSECRSHEYPSHLLQPDVSTRARYPSISSPKIDTCAPRERWIKQMAFGWSLAVCAYSFSCLSFQDAAHKNSRNDRRIVNYVPVIATHKPDKKQS</sequence>
<dbReference type="EMBL" id="CAADEZ010000077">
    <property type="protein sequence ID" value="VFJ49870.1"/>
    <property type="molecule type" value="Genomic_DNA"/>
</dbReference>
<accession>A0A450T6I3</accession>
<gene>
    <name evidence="1" type="ORF">BECKFM1743A_GA0114220_100773</name>
    <name evidence="3" type="ORF">BECKFM1743B_GA0114221_103763</name>
    <name evidence="2" type="ORF">BECKFM1743C_GA0114222_103092</name>
</gene>
<organism evidence="2">
    <name type="scientific">Candidatus Kentrum sp. FM</name>
    <dbReference type="NCBI Taxonomy" id="2126340"/>
    <lineage>
        <taxon>Bacteria</taxon>
        <taxon>Pseudomonadati</taxon>
        <taxon>Pseudomonadota</taxon>
        <taxon>Gammaproteobacteria</taxon>
        <taxon>Candidatus Kentrum</taxon>
    </lineage>
</organism>
<evidence type="ECO:0000313" key="2">
    <source>
        <dbReference type="EMBL" id="VFJ62138.1"/>
    </source>
</evidence>
<name>A0A450T6I3_9GAMM</name>
<dbReference type="AlphaFoldDB" id="A0A450T6I3"/>
<reference evidence="2" key="1">
    <citation type="submission" date="2019-02" db="EMBL/GenBank/DDBJ databases">
        <authorList>
            <person name="Gruber-Vodicka R. H."/>
            <person name="Seah K. B. B."/>
        </authorList>
    </citation>
    <scope>NUCLEOTIDE SEQUENCE</scope>
    <source>
        <strain evidence="1">BECK_BZ163</strain>
        <strain evidence="3">BECK_BZ164</strain>
        <strain evidence="2">BECK_BZ165</strain>
    </source>
</reference>